<protein>
    <submittedName>
        <fullName evidence="1">Uncharacterized protein</fullName>
    </submittedName>
</protein>
<name>A0ACC2WGD7_9TREE</name>
<accession>A0ACC2WGD7</accession>
<proteinExistence type="predicted"/>
<comment type="caution">
    <text evidence="1">The sequence shown here is derived from an EMBL/GenBank/DDBJ whole genome shotgun (WGS) entry which is preliminary data.</text>
</comment>
<keyword evidence="2" id="KW-1185">Reference proteome</keyword>
<gene>
    <name evidence="1" type="ORF">QFC19_001881</name>
</gene>
<dbReference type="Proteomes" id="UP001241377">
    <property type="component" value="Unassembled WGS sequence"/>
</dbReference>
<evidence type="ECO:0000313" key="2">
    <source>
        <dbReference type="Proteomes" id="UP001241377"/>
    </source>
</evidence>
<evidence type="ECO:0000313" key="1">
    <source>
        <dbReference type="EMBL" id="KAJ9109901.1"/>
    </source>
</evidence>
<reference evidence="1" key="1">
    <citation type="submission" date="2023-04" db="EMBL/GenBank/DDBJ databases">
        <title>Draft Genome sequencing of Naganishia species isolated from polar environments using Oxford Nanopore Technology.</title>
        <authorList>
            <person name="Leo P."/>
            <person name="Venkateswaran K."/>
        </authorList>
    </citation>
    <scope>NUCLEOTIDE SEQUENCE</scope>
    <source>
        <strain evidence="1">MNA-CCFEE 5261</strain>
    </source>
</reference>
<organism evidence="1 2">
    <name type="scientific">Naganishia cerealis</name>
    <dbReference type="NCBI Taxonomy" id="610337"/>
    <lineage>
        <taxon>Eukaryota</taxon>
        <taxon>Fungi</taxon>
        <taxon>Dikarya</taxon>
        <taxon>Basidiomycota</taxon>
        <taxon>Agaricomycotina</taxon>
        <taxon>Tremellomycetes</taxon>
        <taxon>Filobasidiales</taxon>
        <taxon>Filobasidiaceae</taxon>
        <taxon>Naganishia</taxon>
    </lineage>
</organism>
<dbReference type="EMBL" id="JASBWR010000015">
    <property type="protein sequence ID" value="KAJ9109901.1"/>
    <property type="molecule type" value="Genomic_DNA"/>
</dbReference>
<sequence length="136" mass="15345">MLYRFQLQLPRNNIDDNLGLRVALTEDRPAQYQLEQEEYLEQAIRKIRTMIHGSFSPTYPMLFQELMVKLSHSLTETINAIKDETPSGIGGVGRALISKFEAWRDEVDGLRKGQPVDAPEGQGGVEMSSESGLYTD</sequence>